<dbReference type="AlphaFoldDB" id="A0A6B0UNX5"/>
<reference evidence="2" key="1">
    <citation type="submission" date="2019-12" db="EMBL/GenBank/DDBJ databases">
        <title>An insight into the sialome of adult female Ixodes ricinus ticks feeding for 6 days.</title>
        <authorList>
            <person name="Perner J."/>
            <person name="Ribeiro J.M.C."/>
        </authorList>
    </citation>
    <scope>NUCLEOTIDE SEQUENCE</scope>
    <source>
        <strain evidence="2">Semi-engorged</strain>
        <tissue evidence="2">Salivary glands</tissue>
    </source>
</reference>
<evidence type="ECO:0000256" key="1">
    <source>
        <dbReference type="SAM" id="MobiDB-lite"/>
    </source>
</evidence>
<dbReference type="EMBL" id="GIFC01009436">
    <property type="protein sequence ID" value="MXU91519.1"/>
    <property type="molecule type" value="Transcribed_RNA"/>
</dbReference>
<sequence>MPAFFSLSASQVHGFVVLFPPSTAWEPPAMSGNSNRTAIPNEPHKGNTSSHTTDLSRLICFRFGIPGPDLVVRTFWKLHSLCRPLQPLRPACDVQGEFHSACTGAFCLFINQSTELYVPSRRY</sequence>
<name>A0A6B0UNX5_IXORI</name>
<proteinExistence type="predicted"/>
<evidence type="ECO:0000313" key="2">
    <source>
        <dbReference type="EMBL" id="MXU91519.1"/>
    </source>
</evidence>
<protein>
    <submittedName>
        <fullName evidence="2">Putative secreted protein</fullName>
    </submittedName>
</protein>
<feature type="region of interest" description="Disordered" evidence="1">
    <location>
        <begin position="29"/>
        <end position="52"/>
    </location>
</feature>
<accession>A0A6B0UNX5</accession>
<organism evidence="2">
    <name type="scientific">Ixodes ricinus</name>
    <name type="common">Common tick</name>
    <name type="synonym">Acarus ricinus</name>
    <dbReference type="NCBI Taxonomy" id="34613"/>
    <lineage>
        <taxon>Eukaryota</taxon>
        <taxon>Metazoa</taxon>
        <taxon>Ecdysozoa</taxon>
        <taxon>Arthropoda</taxon>
        <taxon>Chelicerata</taxon>
        <taxon>Arachnida</taxon>
        <taxon>Acari</taxon>
        <taxon>Parasitiformes</taxon>
        <taxon>Ixodida</taxon>
        <taxon>Ixodoidea</taxon>
        <taxon>Ixodidae</taxon>
        <taxon>Ixodinae</taxon>
        <taxon>Ixodes</taxon>
    </lineage>
</organism>